<reference evidence="2" key="1">
    <citation type="journal article" date="2023" name="Hortic. Res.">
        <title>A chromosome-level phased genome enabling allele-level studies in sweet orange: a case study on citrus Huanglongbing tolerance.</title>
        <authorList>
            <person name="Wu B."/>
            <person name="Yu Q."/>
            <person name="Deng Z."/>
            <person name="Duan Y."/>
            <person name="Luo F."/>
            <person name="Gmitter F. Jr."/>
        </authorList>
    </citation>
    <scope>NUCLEOTIDE SEQUENCE [LARGE SCALE GENOMIC DNA]</scope>
    <source>
        <strain evidence="2">cv. Valencia</strain>
    </source>
</reference>
<name>A0ACB8NSB9_CITSI</name>
<keyword evidence="1" id="KW-0808">Transferase</keyword>
<gene>
    <name evidence="1" type="ORF">KPL71_000799</name>
</gene>
<evidence type="ECO:0000313" key="1">
    <source>
        <dbReference type="EMBL" id="KAH9800797.1"/>
    </source>
</evidence>
<organism evidence="1 2">
    <name type="scientific">Citrus sinensis</name>
    <name type="common">Sweet orange</name>
    <name type="synonym">Citrus aurantium var. sinensis</name>
    <dbReference type="NCBI Taxonomy" id="2711"/>
    <lineage>
        <taxon>Eukaryota</taxon>
        <taxon>Viridiplantae</taxon>
        <taxon>Streptophyta</taxon>
        <taxon>Embryophyta</taxon>
        <taxon>Tracheophyta</taxon>
        <taxon>Spermatophyta</taxon>
        <taxon>Magnoliopsida</taxon>
        <taxon>eudicotyledons</taxon>
        <taxon>Gunneridae</taxon>
        <taxon>Pentapetalae</taxon>
        <taxon>rosids</taxon>
        <taxon>malvids</taxon>
        <taxon>Sapindales</taxon>
        <taxon>Rutaceae</taxon>
        <taxon>Aurantioideae</taxon>
        <taxon>Citrus</taxon>
    </lineage>
</organism>
<proteinExistence type="predicted"/>
<evidence type="ECO:0000313" key="2">
    <source>
        <dbReference type="Proteomes" id="UP000829398"/>
    </source>
</evidence>
<comment type="caution">
    <text evidence="1">The sequence shown here is derived from an EMBL/GenBank/DDBJ whole genome shotgun (WGS) entry which is preliminary data.</text>
</comment>
<dbReference type="EMBL" id="CM039170">
    <property type="protein sequence ID" value="KAH9800797.1"/>
    <property type="molecule type" value="Genomic_DNA"/>
</dbReference>
<accession>A0ACB8NSB9</accession>
<sequence>MDAFAAATTSSEILQHTATFISKTLAQPELCHRLLSTLRSKIPPSNQSNIILAAETLETAISTTTITASPSIQSSALLLAKRLLLLSSSSSNPPQNPFSSFLLSLIHHLCNQPINASLTLLNLFSLEPSLARSEIAPVLFEELFLVHLLPVLYWHNEQRSSILSSSLSSLQSSYDHDDDESNDENSMRDDVSVVVPCAKLLSKMSGSQASELKELERNYEELLDENCRVFASYFKQVLENSNDSGLIIVTPPSVVLRKIEKVGGADQLHQKQDENIKSEELQLENGRLRSYLTQTFDVVVSLNSMVQPIWSEREKSSVQFTFNGGSIKSKSHSHSFYPQRVPLNSSHAESHNTAAAAEELKTSPGLHFDSEIESSLDKHLNNSSYSSSDSDAEATDEQKNIRMASLEPRQRQIRKQKQPIFVESSCSPDHLIMADADNPPGIGKHTPPKDFVCPITTHIFDDPVTLETGQTYERRAIQEWIERGNSSCPITRQKLSSTQLPKTNYVLKRLIASWQEQNPGGLDLSHSEPMSKSIVPSNSPNSVISQATIDGTITELKHAITSLCMSEILNESEMAVLQIERCWLEASMELDIQIMLSKPAVINGFVEILFNSVDPRVLEATIFLLSELGSRDKSVIHTLTRVESDVECIVALFKKGLLEAVVLIYLLRPSTRTLIEMDMMESLMTVIKKKEEDFLKMCLKPKSVSVLLLGQMIGDSEESIVSSIANTIVSSKLFESVISSLEAEWAEERIAAVGILLRCMQEDGKCRNSIADKAELAPVMESFMAASDGERFEIVCFLSELVKLNRRTFNEQILHIIKDEGTYSSMHTLLVYLQTANHDQCPVVAGLLLQLDLLAEPRKMSIYREEAIDTLISCLRNSDYPAAQLAAAKTIVSLQGRFTTSGKSLTRAMLLKRAGVGKSYKNLTRTEQIGNICGEDDDTSEEEKAADDWERKMALVLVSHDFGLLFEALEEGLNSRFAELYSACFESATWLIYMLNFLPDTGIFGAARVSLLKRFISAFKSANDIDDRALSLLALNSFAQDPQGLRDINIHMKDIMKGLRELRKYSPLAFEMVKVLSNGHDSSADFWNHRELVHVDSSENGKVLSIACFRDKIFSGHSDGTIKVWTGRGSILHLIQQIREHTKAVTGLAILQSGEMLYSGSLDKTARVWSIGNEEIHCVQVHDIKDQIQNLAVSNSILCFIPQGAGIKVHLRNGKTKLLNSSKYPKCLALVQGKVYCGCQDGAIQEIDLATGTFATIQTGHRKLLGKANPVHALQVHNGLVYTASTSLDGAAVKMWSTSNYNMVGSLPTLSEVRAMVVSSELVYLGCKGGTVEIWDQKRQIRIETLQTGTSGKVQCMALDDNEEFLVIGTSDGRIQAWGLS</sequence>
<dbReference type="Proteomes" id="UP000829398">
    <property type="component" value="Chromosome 1"/>
</dbReference>
<protein>
    <submittedName>
        <fullName evidence="1">RING-type E3 ubiquitin transferase</fullName>
    </submittedName>
</protein>
<keyword evidence="2" id="KW-1185">Reference proteome</keyword>